<evidence type="ECO:0000313" key="5">
    <source>
        <dbReference type="Proteomes" id="UP000031737"/>
    </source>
</evidence>
<dbReference type="GO" id="GO:0006099">
    <property type="term" value="P:tricarboxylic acid cycle"/>
    <property type="evidence" value="ECO:0007669"/>
    <property type="project" value="TreeGrafter"/>
</dbReference>
<evidence type="ECO:0000256" key="3">
    <source>
        <dbReference type="RuleBase" id="RU000441"/>
    </source>
</evidence>
<dbReference type="PANTHER" id="PTHR11739:SF8">
    <property type="entry name" value="CITRATE SYNTHASE, MITOCHONDRIAL"/>
    <property type="match status" value="1"/>
</dbReference>
<keyword evidence="2 3" id="KW-0808">Transferase</keyword>
<proteinExistence type="inferred from homology"/>
<dbReference type="VEuPathDB" id="TriTrypDB:TRSC58_04944"/>
<dbReference type="NCBIfam" id="NF007128">
    <property type="entry name" value="PRK09569.1"/>
    <property type="match status" value="1"/>
</dbReference>
<dbReference type="PROSITE" id="PS00480">
    <property type="entry name" value="CITRATE_SYNTHASE"/>
    <property type="match status" value="1"/>
</dbReference>
<dbReference type="PRINTS" id="PR00143">
    <property type="entry name" value="CITRTSNTHASE"/>
</dbReference>
<dbReference type="Gene3D" id="1.10.580.10">
    <property type="entry name" value="Citrate Synthase, domain 1"/>
    <property type="match status" value="1"/>
</dbReference>
<dbReference type="GO" id="GO:0046912">
    <property type="term" value="F:acyltransferase activity, acyl groups converted into alkyl on transfer"/>
    <property type="evidence" value="ECO:0007669"/>
    <property type="project" value="InterPro"/>
</dbReference>
<dbReference type="Pfam" id="PF00285">
    <property type="entry name" value="Citrate_synt"/>
    <property type="match status" value="1"/>
</dbReference>
<comment type="similarity">
    <text evidence="1 3">Belongs to the citrate synthase family.</text>
</comment>
<dbReference type="SUPFAM" id="SSF48256">
    <property type="entry name" value="Citrate synthase"/>
    <property type="match status" value="1"/>
</dbReference>
<sequence>MQRLCTRARTLRNFYGAARPQSTIVDELKGALLARRGVDAPKIKLLKEKYGNEKLSDATVGAAYGGMRGITGLVHEPSVVDPMHGICFRGMTLPECCERLPKSWLGGSSPLPEGMFWLLMTGSVPSEKQVQELHVELHRRADSEAIAAATKAIAGLPANTHPMTQFSVGVLALQAFSKFAPAYYNGTAVKSNYWEYVLDDGLDIISRTPHLAAVIYNRMRTGKAGLLVPSNPELDWSANFVNMLGYKDKDFWDCMRMYLAIHADHEGGNVSVHASTLVASALSDPYLAFSAGLNGLAGPLHGLANQEVLSYLFEMRDKCKAAGVDLKDRKALQAGLEKFTWERLNAKRVVPGYGHAVLRVPDPRFICLRDYCLKHLPDDELFFLVDTIYSIMPGILTKHGKVKNPYPNVDAHSGVVLQYYGLTEQVFYTVLFGLSRQLGILSGLVWGRLQDHPIERPKSITSEALFKKFNIQ</sequence>
<dbReference type="EMBL" id="AUPL01004944">
    <property type="protein sequence ID" value="ESL07366.1"/>
    <property type="molecule type" value="Genomic_DNA"/>
</dbReference>
<dbReference type="InterPro" id="IPR019810">
    <property type="entry name" value="Citrate_synthase_AS"/>
</dbReference>
<dbReference type="AlphaFoldDB" id="A0A061IZQ3"/>
<protein>
    <recommendedName>
        <fullName evidence="3">Citrate synthase</fullName>
    </recommendedName>
</protein>
<keyword evidence="5" id="KW-1185">Reference proteome</keyword>
<comment type="caution">
    <text evidence="4">The sequence shown here is derived from an EMBL/GenBank/DDBJ whole genome shotgun (WGS) entry which is preliminary data.</text>
</comment>
<accession>A0A061IZQ3</accession>
<gene>
    <name evidence="4" type="ORF">TRSC58_04944</name>
</gene>
<dbReference type="InterPro" id="IPR016142">
    <property type="entry name" value="Citrate_synth-like_lrg_a-sub"/>
</dbReference>
<dbReference type="OrthoDB" id="8017587at2759"/>
<evidence type="ECO:0000256" key="1">
    <source>
        <dbReference type="ARBA" id="ARBA00010566"/>
    </source>
</evidence>
<dbReference type="InterPro" id="IPR016143">
    <property type="entry name" value="Citrate_synth-like_sm_a-sub"/>
</dbReference>
<dbReference type="PANTHER" id="PTHR11739">
    <property type="entry name" value="CITRATE SYNTHASE"/>
    <property type="match status" value="1"/>
</dbReference>
<evidence type="ECO:0000256" key="2">
    <source>
        <dbReference type="ARBA" id="ARBA00022679"/>
    </source>
</evidence>
<name>A0A061IZQ3_TRYRA</name>
<dbReference type="InterPro" id="IPR002020">
    <property type="entry name" value="Citrate_synthase"/>
</dbReference>
<organism evidence="4 5">
    <name type="scientific">Trypanosoma rangeli SC58</name>
    <dbReference type="NCBI Taxonomy" id="429131"/>
    <lineage>
        <taxon>Eukaryota</taxon>
        <taxon>Discoba</taxon>
        <taxon>Euglenozoa</taxon>
        <taxon>Kinetoplastea</taxon>
        <taxon>Metakinetoplastina</taxon>
        <taxon>Trypanosomatida</taxon>
        <taxon>Trypanosomatidae</taxon>
        <taxon>Trypanosoma</taxon>
        <taxon>Herpetosoma</taxon>
    </lineage>
</organism>
<dbReference type="Proteomes" id="UP000031737">
    <property type="component" value="Unassembled WGS sequence"/>
</dbReference>
<dbReference type="GO" id="GO:0005759">
    <property type="term" value="C:mitochondrial matrix"/>
    <property type="evidence" value="ECO:0007669"/>
    <property type="project" value="TreeGrafter"/>
</dbReference>
<dbReference type="InterPro" id="IPR036969">
    <property type="entry name" value="Citrate_synthase_sf"/>
</dbReference>
<reference evidence="4 5" key="1">
    <citation type="submission" date="2013-07" db="EMBL/GenBank/DDBJ databases">
        <authorList>
            <person name="Stoco P.H."/>
            <person name="Wagner G."/>
            <person name="Gerber A."/>
            <person name="Zaha A."/>
            <person name="Thompson C."/>
            <person name="Bartholomeu D.C."/>
            <person name="Luckemeyer D.D."/>
            <person name="Bahia D."/>
            <person name="Loreto E."/>
            <person name="Prestes E.B."/>
            <person name="Lima F.M."/>
            <person name="Rodrigues-Luiz G."/>
            <person name="Vallejo G.A."/>
            <person name="Filho J.F."/>
            <person name="Monteiro K.M."/>
            <person name="Tyler K.M."/>
            <person name="de Almeida L.G."/>
            <person name="Ortiz M.F."/>
            <person name="Siervo M.A."/>
            <person name="de Moraes M.H."/>
            <person name="Cunha O.L."/>
            <person name="Mendonca-Neto R."/>
            <person name="Silva R."/>
            <person name="Teixeira S.M."/>
            <person name="Murta S.M."/>
            <person name="Sincero T.C."/>
            <person name="Mendes T.A."/>
            <person name="Urmenyi T.P."/>
            <person name="Silva V.G."/>
            <person name="da Rocha W.D."/>
            <person name="Andersson B."/>
            <person name="Romanha A.J."/>
            <person name="Steindel M."/>
            <person name="de Vasconcelos A.T."/>
            <person name="Grisard E.C."/>
        </authorList>
    </citation>
    <scope>NUCLEOTIDE SEQUENCE [LARGE SCALE GENOMIC DNA]</scope>
    <source>
        <strain evidence="4 5">SC58</strain>
    </source>
</reference>
<dbReference type="GO" id="GO:0005975">
    <property type="term" value="P:carbohydrate metabolic process"/>
    <property type="evidence" value="ECO:0007669"/>
    <property type="project" value="TreeGrafter"/>
</dbReference>
<evidence type="ECO:0000313" key="4">
    <source>
        <dbReference type="EMBL" id="ESL07366.1"/>
    </source>
</evidence>
<dbReference type="Gene3D" id="1.10.230.10">
    <property type="entry name" value="Cytochrome P450-Terp, domain 2"/>
    <property type="match status" value="1"/>
</dbReference>